<gene>
    <name evidence="9" type="ORF">C7I84_23695</name>
</gene>
<evidence type="ECO:0000313" key="10">
    <source>
        <dbReference type="Proteomes" id="UP000241229"/>
    </source>
</evidence>
<evidence type="ECO:0000256" key="3">
    <source>
        <dbReference type="ARBA" id="ARBA00022723"/>
    </source>
</evidence>
<dbReference type="Gene3D" id="2.70.70.10">
    <property type="entry name" value="Glucose Permease (Domain IIA)"/>
    <property type="match status" value="1"/>
</dbReference>
<dbReference type="PANTHER" id="PTHR21666:SF288">
    <property type="entry name" value="CELL DIVISION PROTEIN YTFB"/>
    <property type="match status" value="1"/>
</dbReference>
<feature type="transmembrane region" description="Helical" evidence="7">
    <location>
        <begin position="33"/>
        <end position="58"/>
    </location>
</feature>
<dbReference type="InterPro" id="IPR016047">
    <property type="entry name" value="M23ase_b-sheet_dom"/>
</dbReference>
<dbReference type="GO" id="GO:0006508">
    <property type="term" value="P:proteolysis"/>
    <property type="evidence" value="ECO:0007669"/>
    <property type="project" value="UniProtKB-KW"/>
</dbReference>
<keyword evidence="2" id="KW-0645">Protease</keyword>
<keyword evidence="7" id="KW-1133">Transmembrane helix</keyword>
<dbReference type="Proteomes" id="UP000241229">
    <property type="component" value="Unassembled WGS sequence"/>
</dbReference>
<dbReference type="AlphaFoldDB" id="A0A2P7RXS2"/>
<dbReference type="CDD" id="cd12797">
    <property type="entry name" value="M23_peptidase"/>
    <property type="match status" value="1"/>
</dbReference>
<dbReference type="Pfam" id="PF01551">
    <property type="entry name" value="Peptidase_M23"/>
    <property type="match status" value="1"/>
</dbReference>
<evidence type="ECO:0000313" key="9">
    <source>
        <dbReference type="EMBL" id="PSJ55001.1"/>
    </source>
</evidence>
<keyword evidence="7" id="KW-0812">Transmembrane</keyword>
<evidence type="ECO:0000259" key="8">
    <source>
        <dbReference type="Pfam" id="PF01551"/>
    </source>
</evidence>
<comment type="cofactor">
    <cofactor evidence="1">
        <name>Zn(2+)</name>
        <dbReference type="ChEBI" id="CHEBI:29105"/>
    </cofactor>
</comment>
<comment type="caution">
    <text evidence="9">The sequence shown here is derived from an EMBL/GenBank/DDBJ whole genome shotgun (WGS) entry which is preliminary data.</text>
</comment>
<evidence type="ECO:0000256" key="4">
    <source>
        <dbReference type="ARBA" id="ARBA00022801"/>
    </source>
</evidence>
<name>A0A2P7RXS2_9HYPH</name>
<keyword evidence="7" id="KW-0472">Membrane</keyword>
<keyword evidence="6" id="KW-0482">Metalloprotease</keyword>
<proteinExistence type="predicted"/>
<keyword evidence="3" id="KW-0479">Metal-binding</keyword>
<dbReference type="InterPro" id="IPR050570">
    <property type="entry name" value="Cell_wall_metabolism_enzyme"/>
</dbReference>
<evidence type="ECO:0000256" key="5">
    <source>
        <dbReference type="ARBA" id="ARBA00022833"/>
    </source>
</evidence>
<dbReference type="FunFam" id="2.70.70.10:FF:000006">
    <property type="entry name" value="M23 family peptidase"/>
    <property type="match status" value="1"/>
</dbReference>
<dbReference type="OrthoDB" id="9805070at2"/>
<evidence type="ECO:0000256" key="6">
    <source>
        <dbReference type="ARBA" id="ARBA00023049"/>
    </source>
</evidence>
<keyword evidence="10" id="KW-1185">Reference proteome</keyword>
<accession>A0A2P7RXS2</accession>
<reference evidence="9 10" key="1">
    <citation type="submission" date="2018-03" db="EMBL/GenBank/DDBJ databases">
        <title>The draft genome of Mesorhizobium sp. 6GN-30.</title>
        <authorList>
            <person name="Liu L."/>
            <person name="Li L."/>
            <person name="Wang T."/>
            <person name="Zhang X."/>
            <person name="Liang L."/>
        </authorList>
    </citation>
    <scope>NUCLEOTIDE SEQUENCE [LARGE SCALE GENOMIC DNA]</scope>
    <source>
        <strain evidence="9 10">6GN30</strain>
    </source>
</reference>
<dbReference type="SUPFAM" id="SSF51261">
    <property type="entry name" value="Duplicated hybrid motif"/>
    <property type="match status" value="1"/>
</dbReference>
<organism evidence="9 10">
    <name type="scientific">Kumtagia ephedrae</name>
    <dbReference type="NCBI Taxonomy" id="2116701"/>
    <lineage>
        <taxon>Bacteria</taxon>
        <taxon>Pseudomonadati</taxon>
        <taxon>Pseudomonadota</taxon>
        <taxon>Alphaproteobacteria</taxon>
        <taxon>Hyphomicrobiales</taxon>
        <taxon>Phyllobacteriaceae</taxon>
        <taxon>Kumtagia</taxon>
    </lineage>
</organism>
<dbReference type="PANTHER" id="PTHR21666">
    <property type="entry name" value="PEPTIDASE-RELATED"/>
    <property type="match status" value="1"/>
</dbReference>
<evidence type="ECO:0000256" key="2">
    <source>
        <dbReference type="ARBA" id="ARBA00022670"/>
    </source>
</evidence>
<dbReference type="InterPro" id="IPR011055">
    <property type="entry name" value="Dup_hybrid_motif"/>
</dbReference>
<evidence type="ECO:0000256" key="7">
    <source>
        <dbReference type="SAM" id="Phobius"/>
    </source>
</evidence>
<keyword evidence="4" id="KW-0378">Hydrolase</keyword>
<dbReference type="GO" id="GO:0004222">
    <property type="term" value="F:metalloendopeptidase activity"/>
    <property type="evidence" value="ECO:0007669"/>
    <property type="project" value="TreeGrafter"/>
</dbReference>
<dbReference type="EMBL" id="PXYK01000028">
    <property type="protein sequence ID" value="PSJ55001.1"/>
    <property type="molecule type" value="Genomic_DNA"/>
</dbReference>
<sequence>MAVQSTVFGKRQEPHTVIIARGNSIRHFTVRPWMAALAGSVVAAVTLGYFAATTYLVFRDDLIGAAIARQARMQHAYEDRISALREQVDRITSRQLLDQQLMETKVTELLSRQSRLSERHGRLGPLLEKANAVTVTPDTAPLPGGRPDERADAAGSKPALPALAYAGAAAPFPLRTTHVGESPADRADKLFVSINQSLRSIEKEQISRISSLADDAYQTADRIADVLDDAGLPIDVDFGKSAMGGPLVAIDNAQIFDSKVKELDQALDTLDSVKKRAMRLPIANPAPGRSISSTFGVRKDPFLGTPALHSGMDFRAPIGFPAKATASGVVTHAAWNGGYGRMVEIDHGNGYSTRFAHLSRIRVAEGQTVETGDVVGEVGSSGRSTGPHMHYEIRRNGEAIDPLRFIKVGKKLGQLL</sequence>
<dbReference type="RefSeq" id="WP_106774691.1">
    <property type="nucleotide sequence ID" value="NZ_PXYK01000028.1"/>
</dbReference>
<protein>
    <submittedName>
        <fullName evidence="9">Peptidase</fullName>
    </submittedName>
</protein>
<evidence type="ECO:0000256" key="1">
    <source>
        <dbReference type="ARBA" id="ARBA00001947"/>
    </source>
</evidence>
<feature type="domain" description="M23ase beta-sheet core" evidence="8">
    <location>
        <begin position="308"/>
        <end position="402"/>
    </location>
</feature>
<dbReference type="GO" id="GO:0046872">
    <property type="term" value="F:metal ion binding"/>
    <property type="evidence" value="ECO:0007669"/>
    <property type="project" value="UniProtKB-KW"/>
</dbReference>
<keyword evidence="5" id="KW-0862">Zinc</keyword>